<dbReference type="PANTHER" id="PTHR46491">
    <property type="entry name" value="CDGSH IRON SULFUR DOMAIN PROTEIN HOMOLOG"/>
    <property type="match status" value="1"/>
</dbReference>
<evidence type="ECO:0000256" key="1">
    <source>
        <dbReference type="SAM" id="MobiDB-lite"/>
    </source>
</evidence>
<feature type="region of interest" description="Disordered" evidence="1">
    <location>
        <begin position="127"/>
        <end position="202"/>
    </location>
</feature>
<reference evidence="2 3" key="1">
    <citation type="journal article" date="2020" name="Fungal Divers.">
        <title>Resolving the Mortierellaceae phylogeny through synthesis of multi-gene phylogenetics and phylogenomics.</title>
        <authorList>
            <person name="Vandepol N."/>
            <person name="Liber J."/>
            <person name="Desiro A."/>
            <person name="Na H."/>
            <person name="Kennedy M."/>
            <person name="Barry K."/>
            <person name="Grigoriev I.V."/>
            <person name="Miller A.N."/>
            <person name="O'Donnell K."/>
            <person name="Stajich J.E."/>
            <person name="Bonito G."/>
        </authorList>
    </citation>
    <scope>NUCLEOTIDE SEQUENCE [LARGE SCALE GENOMIC DNA]</scope>
    <source>
        <strain evidence="2 3">AD045</strain>
    </source>
</reference>
<feature type="region of interest" description="Disordered" evidence="1">
    <location>
        <begin position="214"/>
        <end position="241"/>
    </location>
</feature>
<feature type="compositionally biased region" description="Acidic residues" evidence="1">
    <location>
        <begin position="132"/>
        <end position="149"/>
    </location>
</feature>
<dbReference type="PANTHER" id="PTHR46491:SF3">
    <property type="entry name" value="CDGSH IRON-SULFUR DOMAIN-CONTAINING PROTEIN 3, MITOCHONDRIAL"/>
    <property type="match status" value="1"/>
</dbReference>
<evidence type="ECO:0000313" key="3">
    <source>
        <dbReference type="Proteomes" id="UP001194696"/>
    </source>
</evidence>
<name>A0ABQ7KBL5_9FUNG</name>
<dbReference type="Proteomes" id="UP001194696">
    <property type="component" value="Unassembled WGS sequence"/>
</dbReference>
<dbReference type="InterPro" id="IPR052950">
    <property type="entry name" value="CISD"/>
</dbReference>
<proteinExistence type="predicted"/>
<protein>
    <submittedName>
        <fullName evidence="2">Uncharacterized protein</fullName>
    </submittedName>
</protein>
<feature type="compositionally biased region" description="Basic and acidic residues" evidence="1">
    <location>
        <begin position="150"/>
        <end position="164"/>
    </location>
</feature>
<sequence length="241" mass="26768">MDIEDFAYLPCKPKATHFNPITLRNLKPGSIKEWCTCGLTKTGVWCDGKSHKGTTFKPLRWTVPKQAQTLYLMCDCRYTTRPPYCDGLHMDLPLKYFKQIEKCSKQPHDPEVTKLCEECGWAGPRDKWPELPETDSEGSDYTSSDDEDAEAIRKQEEEEVDKAAKTLAANTPKVQIELQSDQDVSSTSASTTPAATGGASENITVQVQRGCSGSCKTRHHQETDTDDGVAKVTNDLSKTSL</sequence>
<gene>
    <name evidence="2" type="ORF">BGZ96_012250</name>
</gene>
<dbReference type="EMBL" id="JAAAIM010000091">
    <property type="protein sequence ID" value="KAG0295251.1"/>
    <property type="molecule type" value="Genomic_DNA"/>
</dbReference>
<accession>A0ABQ7KBL5</accession>
<organism evidence="2 3">
    <name type="scientific">Linnemannia gamsii</name>
    <dbReference type="NCBI Taxonomy" id="64522"/>
    <lineage>
        <taxon>Eukaryota</taxon>
        <taxon>Fungi</taxon>
        <taxon>Fungi incertae sedis</taxon>
        <taxon>Mucoromycota</taxon>
        <taxon>Mortierellomycotina</taxon>
        <taxon>Mortierellomycetes</taxon>
        <taxon>Mortierellales</taxon>
        <taxon>Mortierellaceae</taxon>
        <taxon>Linnemannia</taxon>
    </lineage>
</organism>
<feature type="compositionally biased region" description="Low complexity" evidence="1">
    <location>
        <begin position="185"/>
        <end position="200"/>
    </location>
</feature>
<feature type="compositionally biased region" description="Polar residues" evidence="1">
    <location>
        <begin position="168"/>
        <end position="184"/>
    </location>
</feature>
<evidence type="ECO:0000313" key="2">
    <source>
        <dbReference type="EMBL" id="KAG0295251.1"/>
    </source>
</evidence>
<comment type="caution">
    <text evidence="2">The sequence shown here is derived from an EMBL/GenBank/DDBJ whole genome shotgun (WGS) entry which is preliminary data.</text>
</comment>
<keyword evidence="3" id="KW-1185">Reference proteome</keyword>